<dbReference type="EMBL" id="LGRX02035479">
    <property type="protein sequence ID" value="KAK3234715.1"/>
    <property type="molecule type" value="Genomic_DNA"/>
</dbReference>
<keyword evidence="1" id="KW-0175">Coiled coil</keyword>
<evidence type="ECO:0000256" key="1">
    <source>
        <dbReference type="SAM" id="Coils"/>
    </source>
</evidence>
<feature type="region of interest" description="Disordered" evidence="2">
    <location>
        <begin position="735"/>
        <end position="780"/>
    </location>
</feature>
<feature type="region of interest" description="Disordered" evidence="2">
    <location>
        <begin position="239"/>
        <end position="421"/>
    </location>
</feature>
<dbReference type="AlphaFoldDB" id="A0AAE0EQ41"/>
<dbReference type="Gene3D" id="1.10.418.10">
    <property type="entry name" value="Calponin-like domain"/>
    <property type="match status" value="1"/>
</dbReference>
<feature type="coiled-coil region" evidence="1">
    <location>
        <begin position="684"/>
        <end position="718"/>
    </location>
</feature>
<feature type="compositionally biased region" description="Pro residues" evidence="2">
    <location>
        <begin position="403"/>
        <end position="417"/>
    </location>
</feature>
<evidence type="ECO:0000313" key="3">
    <source>
        <dbReference type="EMBL" id="KAK3234715.1"/>
    </source>
</evidence>
<protein>
    <recommendedName>
        <fullName evidence="5">Calponin-homology (CH) domain-containing protein</fullName>
    </recommendedName>
</protein>
<dbReference type="PANTHER" id="PTHR42180">
    <property type="entry name" value="HOMOLOGY DOMAIN-CONTAINING PROTEIN,PUTATIVE-RELATED"/>
    <property type="match status" value="1"/>
</dbReference>
<accession>A0AAE0EQ41</accession>
<feature type="non-terminal residue" evidence="3">
    <location>
        <position position="1081"/>
    </location>
</feature>
<feature type="region of interest" description="Disordered" evidence="2">
    <location>
        <begin position="156"/>
        <end position="197"/>
    </location>
</feature>
<feature type="compositionally biased region" description="Basic and acidic residues" evidence="2">
    <location>
        <begin position="274"/>
        <end position="315"/>
    </location>
</feature>
<evidence type="ECO:0000313" key="4">
    <source>
        <dbReference type="Proteomes" id="UP001190700"/>
    </source>
</evidence>
<sequence length="1081" mass="119384">MTKTVGKKELLQWASETSGLSITRFEDLKDGGVLLKLFAKTWPLAVDVRLKSKSKASTGNWDIIKGVFLDLGLPMQVYAPKGIQASKFKACYSLLVMVYFLFHLATKHDFSVDFAHPIDPKLAAYLQSSECIDALARGGALQVHQAQQLQMSGAFSPPVQAYPAPGRGGSPGSPVGPGSPPRNPASPGYMPPRSAVLPGSYLEDKALSSSKGLVTITPNDHLVPGADPVHERRQVDFTSAAAEGKPATRPGGGPGPAPAMPGKAVMGGYSGMLERQRQEEQAARMQHHEGRRAAGQDSGRRREMAKRSASTERMRGMGASTQAQPAWVQPHRAPKPVPEPAPEPPARSRSEAVQMHRQLARGKAAVREKRPEAEPAPVPAPAPAEEQTSTRKQVAFSTEGPPAARPEPPLGEPPGPKPAAAARELQWRDEFMQQRGEVLLANMRFEVESYKRQHEAARQERDFVVGRYNQELAETEMLHESELVMQRETLKNEMITNELRFSAERSRDQQGYIQELQKLAGKIEAEVHQLQRGNETLLGTEERDELAKLRQLQLVSTQKLSALQLKLHAAEEQAAKLEAALYAQQSTNQELSQRLEVHTQWNDHPRGGPGGSAEDRQPDTPDADKLLRELRRLKTEAEETRLRHARELEEARHEAGMGSYRGAADREGADLDGQSDAFQATLRDFDEEQRLKQLEADMERLQKENTFLKRRAVLFDERNGELGRPPWAVMQQQMNGGGGMVGSSSLAKATEESAEAGTAEPPYWLPSEQVEQGDSTDSDSSTLLQLLDRLKARLREACSQSGAHRGQPDGGAASEEDQLMRRTEALFWKIVMAHTLLKQRTVQSRAELISLHATLTEAQAKHKQQQGEWAEWAETTVARHKKEIQKLETESMRERTLLGLKVSLGSDALRDLKADLDDTRGGAAAMRQQAAVSHEERFKKLLTGMNSAREECTKLRLRETHWAQLVDVHLKGGACGDGVWVLAWEGAQLEELQGQLVERAPGSTEHELLLKEKSALKQEAAAQQEAIAAVDQMLEGTSKGPLDVTAIVDEATAMLRAQLVESQEVCEDLRMQLSRRSEEMQ</sequence>
<evidence type="ECO:0008006" key="5">
    <source>
        <dbReference type="Google" id="ProtNLM"/>
    </source>
</evidence>
<evidence type="ECO:0000256" key="2">
    <source>
        <dbReference type="SAM" id="MobiDB-lite"/>
    </source>
</evidence>
<dbReference type="SUPFAM" id="SSF47576">
    <property type="entry name" value="Calponin-homology domain, CH-domain"/>
    <property type="match status" value="1"/>
</dbReference>
<feature type="coiled-coil region" evidence="1">
    <location>
        <begin position="623"/>
        <end position="654"/>
    </location>
</feature>
<feature type="region of interest" description="Disordered" evidence="2">
    <location>
        <begin position="600"/>
        <end position="621"/>
    </location>
</feature>
<dbReference type="Proteomes" id="UP001190700">
    <property type="component" value="Unassembled WGS sequence"/>
</dbReference>
<comment type="caution">
    <text evidence="3">The sequence shown here is derived from an EMBL/GenBank/DDBJ whole genome shotgun (WGS) entry which is preliminary data.</text>
</comment>
<dbReference type="PANTHER" id="PTHR42180:SF4">
    <property type="entry name" value="CALPONIN-HOMOLOGY (CH) DOMAIN-CONTAINING PROTEIN"/>
    <property type="match status" value="1"/>
</dbReference>
<name>A0AAE0EQ41_9CHLO</name>
<feature type="coiled-coil region" evidence="1">
    <location>
        <begin position="870"/>
        <end position="897"/>
    </location>
</feature>
<proteinExistence type="predicted"/>
<feature type="coiled-coil region" evidence="1">
    <location>
        <begin position="560"/>
        <end position="587"/>
    </location>
</feature>
<feature type="compositionally biased region" description="Pro residues" evidence="2">
    <location>
        <begin position="335"/>
        <end position="345"/>
    </location>
</feature>
<organism evidence="3 4">
    <name type="scientific">Cymbomonas tetramitiformis</name>
    <dbReference type="NCBI Taxonomy" id="36881"/>
    <lineage>
        <taxon>Eukaryota</taxon>
        <taxon>Viridiplantae</taxon>
        <taxon>Chlorophyta</taxon>
        <taxon>Pyramimonadophyceae</taxon>
        <taxon>Pyramimonadales</taxon>
        <taxon>Pyramimonadaceae</taxon>
        <taxon>Cymbomonas</taxon>
    </lineage>
</organism>
<gene>
    <name evidence="3" type="ORF">CYMTET_55033</name>
</gene>
<dbReference type="InterPro" id="IPR036872">
    <property type="entry name" value="CH_dom_sf"/>
</dbReference>
<reference evidence="3 4" key="1">
    <citation type="journal article" date="2015" name="Genome Biol. Evol.">
        <title>Comparative Genomics of a Bacterivorous Green Alga Reveals Evolutionary Causalities and Consequences of Phago-Mixotrophic Mode of Nutrition.</title>
        <authorList>
            <person name="Burns J.A."/>
            <person name="Paasch A."/>
            <person name="Narechania A."/>
            <person name="Kim E."/>
        </authorList>
    </citation>
    <scope>NUCLEOTIDE SEQUENCE [LARGE SCALE GENOMIC DNA]</scope>
    <source>
        <strain evidence="3 4">PLY_AMNH</strain>
    </source>
</reference>
<keyword evidence="4" id="KW-1185">Reference proteome</keyword>